<feature type="region of interest" description="Disordered" evidence="1">
    <location>
        <begin position="146"/>
        <end position="174"/>
    </location>
</feature>
<feature type="compositionally biased region" description="Low complexity" evidence="1">
    <location>
        <begin position="83"/>
        <end position="98"/>
    </location>
</feature>
<dbReference type="OrthoDB" id="4023455at2759"/>
<evidence type="ECO:0000256" key="1">
    <source>
        <dbReference type="SAM" id="MobiDB-lite"/>
    </source>
</evidence>
<proteinExistence type="predicted"/>
<dbReference type="Proteomes" id="UP000253472">
    <property type="component" value="Unassembled WGS sequence"/>
</dbReference>
<feature type="region of interest" description="Disordered" evidence="1">
    <location>
        <begin position="68"/>
        <end position="99"/>
    </location>
</feature>
<evidence type="ECO:0000313" key="2">
    <source>
        <dbReference type="EMBL" id="RCK64695.1"/>
    </source>
</evidence>
<reference evidence="2 3" key="1">
    <citation type="submission" date="2018-06" db="EMBL/GenBank/DDBJ databases">
        <title>Whole genome sequencing of Candida tropicalis (genome annotated by CSBL at Korea University).</title>
        <authorList>
            <person name="Ahn J."/>
        </authorList>
    </citation>
    <scope>NUCLEOTIDE SEQUENCE [LARGE SCALE GENOMIC DNA]</scope>
    <source>
        <strain evidence="2 3">ATCC 20962</strain>
    </source>
</reference>
<gene>
    <name evidence="2" type="ORF">Cantr_00442</name>
</gene>
<dbReference type="EMBL" id="QLNQ01000022">
    <property type="protein sequence ID" value="RCK64695.1"/>
    <property type="molecule type" value="Genomic_DNA"/>
</dbReference>
<accession>A0A367YFP5</accession>
<comment type="caution">
    <text evidence="2">The sequence shown here is derived from an EMBL/GenBank/DDBJ whole genome shotgun (WGS) entry which is preliminary data.</text>
</comment>
<evidence type="ECO:0000313" key="3">
    <source>
        <dbReference type="Proteomes" id="UP000253472"/>
    </source>
</evidence>
<protein>
    <submittedName>
        <fullName evidence="2">Uncharacterized protein</fullName>
    </submittedName>
</protein>
<keyword evidence="3" id="KW-1185">Reference proteome</keyword>
<name>A0A367YFP5_9ASCO</name>
<dbReference type="AlphaFoldDB" id="A0A367YFP5"/>
<sequence length="271" mass="30204">MADTDKTSSRFLRSLRSKRSNNELTRTTLRSSVSQRPLSISLSSFNLNSILSLPKLAQAETTITSITSNDSDKENAGVKTLKPRSSAPLLSKKPSSPAMIQKRHSTMFQSPTTSNNSPQNTIQSHVDSIFDDSGILYVDSSEDDIVSNTSSSSTSSTSLGHETKHNKLHRTTNSHTLSEFITKMHDEEEEHGKINFDFSPSTELQDLEALNKSLLHQSTQFISRFTIVENAVVMDTRDSLNNNNKATILDDDYLQEIKLGDYVEDDLIFNL</sequence>
<organism evidence="2 3">
    <name type="scientific">Candida viswanathii</name>
    <dbReference type="NCBI Taxonomy" id="5486"/>
    <lineage>
        <taxon>Eukaryota</taxon>
        <taxon>Fungi</taxon>
        <taxon>Dikarya</taxon>
        <taxon>Ascomycota</taxon>
        <taxon>Saccharomycotina</taxon>
        <taxon>Pichiomycetes</taxon>
        <taxon>Debaryomycetaceae</taxon>
        <taxon>Candida/Lodderomyces clade</taxon>
        <taxon>Candida</taxon>
    </lineage>
</organism>
<feature type="compositionally biased region" description="Low complexity" evidence="1">
    <location>
        <begin position="147"/>
        <end position="158"/>
    </location>
</feature>